<dbReference type="RefSeq" id="WP_027472824.1">
    <property type="nucleotide sequence ID" value="NZ_BAMD01000009.1"/>
</dbReference>
<keyword evidence="9" id="KW-1185">Reference proteome</keyword>
<gene>
    <name evidence="8" type="ORF">JCM21142_31089</name>
</gene>
<evidence type="ECO:0000259" key="7">
    <source>
        <dbReference type="PROSITE" id="PS51085"/>
    </source>
</evidence>
<dbReference type="GO" id="GO:0051537">
    <property type="term" value="F:2 iron, 2 sulfur cluster binding"/>
    <property type="evidence" value="ECO:0007669"/>
    <property type="project" value="UniProtKB-KW"/>
</dbReference>
<dbReference type="PROSITE" id="PS51085">
    <property type="entry name" value="2FE2S_FER_2"/>
    <property type="match status" value="1"/>
</dbReference>
<dbReference type="GO" id="GO:0046872">
    <property type="term" value="F:metal ion binding"/>
    <property type="evidence" value="ECO:0007669"/>
    <property type="project" value="UniProtKB-KW"/>
</dbReference>
<proteinExistence type="inferred from homology"/>
<organism evidence="8 9">
    <name type="scientific">Saccharicrinis fermentans DSM 9555 = JCM 21142</name>
    <dbReference type="NCBI Taxonomy" id="869213"/>
    <lineage>
        <taxon>Bacteria</taxon>
        <taxon>Pseudomonadati</taxon>
        <taxon>Bacteroidota</taxon>
        <taxon>Bacteroidia</taxon>
        <taxon>Marinilabiliales</taxon>
        <taxon>Marinilabiliaceae</taxon>
        <taxon>Saccharicrinis</taxon>
    </lineage>
</organism>
<dbReference type="SUPFAM" id="SSF54292">
    <property type="entry name" value="2Fe-2S ferredoxin-like"/>
    <property type="match status" value="1"/>
</dbReference>
<evidence type="ECO:0000256" key="2">
    <source>
        <dbReference type="ARBA" id="ARBA00022714"/>
    </source>
</evidence>
<dbReference type="InterPro" id="IPR001041">
    <property type="entry name" value="2Fe-2S_ferredoxin-type"/>
</dbReference>
<evidence type="ECO:0000256" key="5">
    <source>
        <dbReference type="ARBA" id="ARBA00023014"/>
    </source>
</evidence>
<dbReference type="Proteomes" id="UP000019402">
    <property type="component" value="Unassembled WGS sequence"/>
</dbReference>
<reference evidence="8 9" key="1">
    <citation type="journal article" date="2014" name="Genome Announc.">
        <title>Draft Genome Sequence of Cytophaga fermentans JCM 21142T, a Facultative Anaerobe Isolated from Marine Mud.</title>
        <authorList>
            <person name="Starns D."/>
            <person name="Oshima K."/>
            <person name="Suda W."/>
            <person name="Iino T."/>
            <person name="Yuki M."/>
            <person name="Inoue J."/>
            <person name="Kitamura K."/>
            <person name="Iida T."/>
            <person name="Darby A."/>
            <person name="Hattori M."/>
            <person name="Ohkuma M."/>
        </authorList>
    </citation>
    <scope>NUCLEOTIDE SEQUENCE [LARGE SCALE GENOMIC DNA]</scope>
    <source>
        <strain evidence="8 9">JCM 21142</strain>
    </source>
</reference>
<dbReference type="GO" id="GO:0009055">
    <property type="term" value="F:electron transfer activity"/>
    <property type="evidence" value="ECO:0007669"/>
    <property type="project" value="TreeGrafter"/>
</dbReference>
<dbReference type="InterPro" id="IPR036010">
    <property type="entry name" value="2Fe-2S_ferredoxin-like_sf"/>
</dbReference>
<comment type="similarity">
    <text evidence="1">Belongs to the adrenodoxin/putidaredoxin family.</text>
</comment>
<evidence type="ECO:0000313" key="9">
    <source>
        <dbReference type="Proteomes" id="UP000019402"/>
    </source>
</evidence>
<dbReference type="PRINTS" id="PR00355">
    <property type="entry name" value="ADRENODOXIN"/>
</dbReference>
<comment type="caution">
    <text evidence="8">The sequence shown here is derived from an EMBL/GenBank/DDBJ whole genome shotgun (WGS) entry which is preliminary data.</text>
</comment>
<evidence type="ECO:0000313" key="8">
    <source>
        <dbReference type="EMBL" id="GAF02454.1"/>
    </source>
</evidence>
<dbReference type="AlphaFoldDB" id="W7YIU4"/>
<keyword evidence="3" id="KW-0479">Metal-binding</keyword>
<dbReference type="InterPro" id="IPR001055">
    <property type="entry name" value="Adrenodoxin-like"/>
</dbReference>
<accession>W7YIU4</accession>
<feature type="domain" description="2Fe-2S ferredoxin-type" evidence="7">
    <location>
        <begin position="2"/>
        <end position="104"/>
    </location>
</feature>
<sequence>MAKITFITRDNETIIVEGESGSVMQLAKQNGIKGIDGECGGVCSCATCHVHVQNGAFDKTGEQSVNEQDLLELNEHADENSRLCCQMQLHDGLDGLVLKVAEKSTF</sequence>
<name>W7YIU4_9BACT</name>
<protein>
    <submittedName>
        <fullName evidence="8">Ferredoxin VI</fullName>
    </submittedName>
</protein>
<dbReference type="GO" id="GO:0140647">
    <property type="term" value="P:P450-containing electron transport chain"/>
    <property type="evidence" value="ECO:0007669"/>
    <property type="project" value="InterPro"/>
</dbReference>
<evidence type="ECO:0000256" key="3">
    <source>
        <dbReference type="ARBA" id="ARBA00022723"/>
    </source>
</evidence>
<dbReference type="CDD" id="cd00207">
    <property type="entry name" value="fer2"/>
    <property type="match status" value="1"/>
</dbReference>
<dbReference type="OrthoDB" id="9799640at2"/>
<dbReference type="Pfam" id="PF00111">
    <property type="entry name" value="Fer2"/>
    <property type="match status" value="1"/>
</dbReference>
<keyword evidence="2" id="KW-0001">2Fe-2S</keyword>
<dbReference type="Gene3D" id="3.10.20.30">
    <property type="match status" value="1"/>
</dbReference>
<dbReference type="EMBL" id="BAMD01000009">
    <property type="protein sequence ID" value="GAF02454.1"/>
    <property type="molecule type" value="Genomic_DNA"/>
</dbReference>
<dbReference type="eggNOG" id="COG0633">
    <property type="taxonomic scope" value="Bacteria"/>
</dbReference>
<dbReference type="InterPro" id="IPR012675">
    <property type="entry name" value="Beta-grasp_dom_sf"/>
</dbReference>
<dbReference type="STRING" id="869213.GCA_000517085_03410"/>
<comment type="cofactor">
    <cofactor evidence="6">
        <name>[2Fe-2S] cluster</name>
        <dbReference type="ChEBI" id="CHEBI:190135"/>
    </cofactor>
</comment>
<evidence type="ECO:0000256" key="6">
    <source>
        <dbReference type="ARBA" id="ARBA00034078"/>
    </source>
</evidence>
<evidence type="ECO:0000256" key="4">
    <source>
        <dbReference type="ARBA" id="ARBA00023004"/>
    </source>
</evidence>
<dbReference type="PANTHER" id="PTHR23426:SF65">
    <property type="entry name" value="FERREDOXIN-2, MITOCHONDRIAL"/>
    <property type="match status" value="1"/>
</dbReference>
<keyword evidence="4" id="KW-0408">Iron</keyword>
<evidence type="ECO:0000256" key="1">
    <source>
        <dbReference type="ARBA" id="ARBA00010914"/>
    </source>
</evidence>
<dbReference type="PANTHER" id="PTHR23426">
    <property type="entry name" value="FERREDOXIN/ADRENODOXIN"/>
    <property type="match status" value="1"/>
</dbReference>
<keyword evidence="5" id="KW-0411">Iron-sulfur</keyword>